<reference evidence="1" key="1">
    <citation type="journal article" date="2020" name="bioRxiv">
        <title>Genomic and phenotypic heterogeneity of clinical isolates of the human pathogens Aspergillus fumigatus, Aspergillus lentulus and Aspergillus fumigatiaffinis.</title>
        <authorList>
            <person name="dos Santos R.A.C."/>
            <person name="Steenwyk J.L."/>
            <person name="Rivero-Menendez O."/>
            <person name="Mead M.E."/>
            <person name="Silva L.P."/>
            <person name="Bastos R.W."/>
            <person name="Alastruey-Izquierdo A."/>
            <person name="Goldman G.H."/>
            <person name="Rokas A."/>
        </authorList>
    </citation>
    <scope>NUCLEOTIDE SEQUENCE</scope>
    <source>
        <strain evidence="1">CNM-CM8927</strain>
    </source>
</reference>
<protein>
    <submittedName>
        <fullName evidence="1">Uncharacterized protein</fullName>
    </submittedName>
</protein>
<evidence type="ECO:0000313" key="2">
    <source>
        <dbReference type="Proteomes" id="UP000649114"/>
    </source>
</evidence>
<sequence>MDLYVIGAGGIGLPSALLLAEPEYRGSSTLVSGKSASFPDVASTCTGPPVNATFRVKYQPMTPILYLLPWPNKSLESDLFDVSAEIKSADDARSLTEARFIVDLE</sequence>
<evidence type="ECO:0000313" key="1">
    <source>
        <dbReference type="EMBL" id="KAF4205053.1"/>
    </source>
</evidence>
<dbReference type="AlphaFoldDB" id="A0AAN6BQC8"/>
<name>A0AAN6BQC8_ASPLE</name>
<accession>A0AAN6BQC8</accession>
<dbReference type="Proteomes" id="UP000649114">
    <property type="component" value="Unassembled WGS sequence"/>
</dbReference>
<reference evidence="1" key="2">
    <citation type="submission" date="2020-04" db="EMBL/GenBank/DDBJ databases">
        <authorList>
            <person name="Santos R.A.C."/>
            <person name="Steenwyk J.L."/>
            <person name="Rivero-Menendez O."/>
            <person name="Mead M.E."/>
            <person name="Silva L.P."/>
            <person name="Bastos R.W."/>
            <person name="Alastruey-Izquierdo A."/>
            <person name="Goldman G.H."/>
            <person name="Rokas A."/>
        </authorList>
    </citation>
    <scope>NUCLEOTIDE SEQUENCE</scope>
    <source>
        <strain evidence="1">CNM-CM8927</strain>
    </source>
</reference>
<dbReference type="EMBL" id="JAAAPU010000048">
    <property type="protein sequence ID" value="KAF4205053.1"/>
    <property type="molecule type" value="Genomic_DNA"/>
</dbReference>
<proteinExistence type="predicted"/>
<comment type="caution">
    <text evidence="1">The sequence shown here is derived from an EMBL/GenBank/DDBJ whole genome shotgun (WGS) entry which is preliminary data.</text>
</comment>
<organism evidence="1 2">
    <name type="scientific">Aspergillus lentulus</name>
    <dbReference type="NCBI Taxonomy" id="293939"/>
    <lineage>
        <taxon>Eukaryota</taxon>
        <taxon>Fungi</taxon>
        <taxon>Dikarya</taxon>
        <taxon>Ascomycota</taxon>
        <taxon>Pezizomycotina</taxon>
        <taxon>Eurotiomycetes</taxon>
        <taxon>Eurotiomycetidae</taxon>
        <taxon>Eurotiales</taxon>
        <taxon>Aspergillaceae</taxon>
        <taxon>Aspergillus</taxon>
        <taxon>Aspergillus subgen. Fumigati</taxon>
    </lineage>
</organism>
<gene>
    <name evidence="1" type="ORF">CNMCM8927_006567</name>
</gene>